<protein>
    <submittedName>
        <fullName evidence="1">Uncharacterized protein</fullName>
    </submittedName>
</protein>
<name>A0ABQ4SKS7_9HYPH</name>
<reference evidence="1" key="1">
    <citation type="journal article" date="2021" name="Front. Microbiol.">
        <title>Comprehensive Comparative Genomics and Phenotyping of Methylobacterium Species.</title>
        <authorList>
            <person name="Alessa O."/>
            <person name="Ogura Y."/>
            <person name="Fujitani Y."/>
            <person name="Takami H."/>
            <person name="Hayashi T."/>
            <person name="Sahin N."/>
            <person name="Tani A."/>
        </authorList>
    </citation>
    <scope>NUCLEOTIDE SEQUENCE</scope>
    <source>
        <strain evidence="1">DSM 17168</strain>
    </source>
</reference>
<keyword evidence="2" id="KW-1185">Reference proteome</keyword>
<accession>A0ABQ4SKS7</accession>
<evidence type="ECO:0000313" key="1">
    <source>
        <dbReference type="EMBL" id="GJE02364.1"/>
    </source>
</evidence>
<gene>
    <name evidence="1" type="ORF">GMJLKIPL_4311</name>
</gene>
<evidence type="ECO:0000313" key="2">
    <source>
        <dbReference type="Proteomes" id="UP001055153"/>
    </source>
</evidence>
<dbReference type="RefSeq" id="WP_238238382.1">
    <property type="nucleotide sequence ID" value="NZ_BPQQ01000054.1"/>
</dbReference>
<proteinExistence type="predicted"/>
<sequence>MIKELPTYDPSWAERFEAAHRRFDLMKLGGAPDAMRVEVDAMHQAHDAQFRTVSDYEAFLFGEAKAEARVRGYELKLRSVGPSGTREDVNGRYADAIEAIDRAERVRSRPPPACPAGLDAFHNPVAPGRMRRLERWHRRRISGRSATYLVAAEHAVEVVHVCVVHLGEGAVPSNFAAEFATEIYTSQLAPNRAETPPWWKRLLGQGGGYRPDQVHFYTYVPWYLHPLGHEQLWEHRLFWRRGGFREEDWRGGLGRRFETVPPALVDLDPAPSHKSGVFLTWTGQQTD</sequence>
<dbReference type="EMBL" id="BPQQ01000054">
    <property type="protein sequence ID" value="GJE02364.1"/>
    <property type="molecule type" value="Genomic_DNA"/>
</dbReference>
<organism evidence="1 2">
    <name type="scientific">Methylobacterium isbiliense</name>
    <dbReference type="NCBI Taxonomy" id="315478"/>
    <lineage>
        <taxon>Bacteria</taxon>
        <taxon>Pseudomonadati</taxon>
        <taxon>Pseudomonadota</taxon>
        <taxon>Alphaproteobacteria</taxon>
        <taxon>Hyphomicrobiales</taxon>
        <taxon>Methylobacteriaceae</taxon>
        <taxon>Methylobacterium</taxon>
    </lineage>
</organism>
<comment type="caution">
    <text evidence="1">The sequence shown here is derived from an EMBL/GenBank/DDBJ whole genome shotgun (WGS) entry which is preliminary data.</text>
</comment>
<reference evidence="1" key="2">
    <citation type="submission" date="2021-08" db="EMBL/GenBank/DDBJ databases">
        <authorList>
            <person name="Tani A."/>
            <person name="Ola A."/>
            <person name="Ogura Y."/>
            <person name="Katsura K."/>
            <person name="Hayashi T."/>
        </authorList>
    </citation>
    <scope>NUCLEOTIDE SEQUENCE</scope>
    <source>
        <strain evidence="1">DSM 17168</strain>
    </source>
</reference>
<dbReference type="Proteomes" id="UP001055153">
    <property type="component" value="Unassembled WGS sequence"/>
</dbReference>